<evidence type="ECO:0000313" key="1">
    <source>
        <dbReference type="EMBL" id="KKM00063.1"/>
    </source>
</evidence>
<sequence>MLRTITIGSTVSIQGVFVRDLPDGRIAVQVDSEVFSGKPINQKN</sequence>
<name>A0A0F9JM81_9ZZZZ</name>
<accession>A0A0F9JM81</accession>
<dbReference type="AlphaFoldDB" id="A0A0F9JM81"/>
<reference evidence="1" key="1">
    <citation type="journal article" date="2015" name="Nature">
        <title>Complex archaea that bridge the gap between prokaryotes and eukaryotes.</title>
        <authorList>
            <person name="Spang A."/>
            <person name="Saw J.H."/>
            <person name="Jorgensen S.L."/>
            <person name="Zaremba-Niedzwiedzka K."/>
            <person name="Martijn J."/>
            <person name="Lind A.E."/>
            <person name="van Eijk R."/>
            <person name="Schleper C."/>
            <person name="Guy L."/>
            <person name="Ettema T.J."/>
        </authorList>
    </citation>
    <scope>NUCLEOTIDE SEQUENCE</scope>
</reference>
<dbReference type="EMBL" id="LAZR01017522">
    <property type="protein sequence ID" value="KKM00063.1"/>
    <property type="molecule type" value="Genomic_DNA"/>
</dbReference>
<protein>
    <submittedName>
        <fullName evidence="1">Uncharacterized protein</fullName>
    </submittedName>
</protein>
<comment type="caution">
    <text evidence="1">The sequence shown here is derived from an EMBL/GenBank/DDBJ whole genome shotgun (WGS) entry which is preliminary data.</text>
</comment>
<gene>
    <name evidence="1" type="ORF">LCGC14_1808200</name>
</gene>
<proteinExistence type="predicted"/>
<organism evidence="1">
    <name type="scientific">marine sediment metagenome</name>
    <dbReference type="NCBI Taxonomy" id="412755"/>
    <lineage>
        <taxon>unclassified sequences</taxon>
        <taxon>metagenomes</taxon>
        <taxon>ecological metagenomes</taxon>
    </lineage>
</organism>